<reference evidence="1" key="1">
    <citation type="journal article" date="2020" name="FEMS Microbiol. Ecol.">
        <title>Temporal dynamics of bacterial communities during seed development and maturation.</title>
        <authorList>
            <person name="Chesneau G."/>
            <person name="Torres-Cortes G."/>
            <person name="Briand M."/>
            <person name="Darrasse A."/>
            <person name="Preveaux A."/>
            <person name="Marais C."/>
            <person name="Jacques M.A."/>
            <person name="Shade A."/>
            <person name="Barret M."/>
        </authorList>
    </citation>
    <scope>NUCLEOTIDE SEQUENCE</scope>
    <source>
        <strain evidence="1">CFBP13533</strain>
    </source>
</reference>
<sequence length="105" mass="11985">MGSGSPTATEIAAKIRYLHEAAFAGKARGRFKIDNESMRALSGRSRLLENTLEEIKAACAEDGLMITRLKHHGIYTVIETRKMVAWRNVPSRLLIELEKKWEWEE</sequence>
<accession>A0AAE2PY90</accession>
<dbReference type="Proteomes" id="UP000610293">
    <property type="component" value="Unassembled WGS sequence"/>
</dbReference>
<evidence type="ECO:0000313" key="2">
    <source>
        <dbReference type="Proteomes" id="UP000610293"/>
    </source>
</evidence>
<proteinExistence type="predicted"/>
<dbReference type="EMBL" id="JACYNJ010000008">
    <property type="protein sequence ID" value="MBD8270647.1"/>
    <property type="molecule type" value="Genomic_DNA"/>
</dbReference>
<evidence type="ECO:0000313" key="1">
    <source>
        <dbReference type="EMBL" id="MBD8270647.1"/>
    </source>
</evidence>
<gene>
    <name evidence="1" type="ORF">IFU03_12855</name>
</gene>
<dbReference type="RefSeq" id="WP_065945835.1">
    <property type="nucleotide sequence ID" value="NZ_JACYNJ010000008.1"/>
</dbReference>
<dbReference type="AlphaFoldDB" id="A0AAE2PY90"/>
<comment type="caution">
    <text evidence="1">The sequence shown here is derived from an EMBL/GenBank/DDBJ whole genome shotgun (WGS) entry which is preliminary data.</text>
</comment>
<protein>
    <submittedName>
        <fullName evidence="1">Uncharacterized protein</fullName>
    </submittedName>
</protein>
<organism evidence="1 2">
    <name type="scientific">Pseudomonas fluorescens</name>
    <dbReference type="NCBI Taxonomy" id="294"/>
    <lineage>
        <taxon>Bacteria</taxon>
        <taxon>Pseudomonadati</taxon>
        <taxon>Pseudomonadota</taxon>
        <taxon>Gammaproteobacteria</taxon>
        <taxon>Pseudomonadales</taxon>
        <taxon>Pseudomonadaceae</taxon>
        <taxon>Pseudomonas</taxon>
    </lineage>
</organism>
<name>A0AAE2PY90_PSEFL</name>